<feature type="transmembrane region" description="Helical" evidence="1">
    <location>
        <begin position="104"/>
        <end position="126"/>
    </location>
</feature>
<feature type="domain" description="DUF8215" evidence="2">
    <location>
        <begin position="30"/>
        <end position="154"/>
    </location>
</feature>
<feature type="transmembrane region" description="Helical" evidence="1">
    <location>
        <begin position="58"/>
        <end position="75"/>
    </location>
</feature>
<dbReference type="Proteomes" id="UP000326170">
    <property type="component" value="Chromosome"/>
</dbReference>
<evidence type="ECO:0000259" key="2">
    <source>
        <dbReference type="Pfam" id="PF26650"/>
    </source>
</evidence>
<evidence type="ECO:0000313" key="4">
    <source>
        <dbReference type="Proteomes" id="UP000326170"/>
    </source>
</evidence>
<dbReference type="Pfam" id="PF26650">
    <property type="entry name" value="DUF8215"/>
    <property type="match status" value="1"/>
</dbReference>
<proteinExistence type="predicted"/>
<feature type="transmembrane region" description="Helical" evidence="1">
    <location>
        <begin position="24"/>
        <end position="46"/>
    </location>
</feature>
<dbReference type="RefSeq" id="WP_152942073.1">
    <property type="nucleotide sequence ID" value="NZ_CP045488.1"/>
</dbReference>
<keyword evidence="1" id="KW-1133">Transmembrane helix</keyword>
<organism evidence="3 4">
    <name type="scientific">Natronorubrum aibiense</name>
    <dbReference type="NCBI Taxonomy" id="348826"/>
    <lineage>
        <taxon>Archaea</taxon>
        <taxon>Methanobacteriati</taxon>
        <taxon>Methanobacteriota</taxon>
        <taxon>Stenosarchaea group</taxon>
        <taxon>Halobacteria</taxon>
        <taxon>Halobacteriales</taxon>
        <taxon>Natrialbaceae</taxon>
        <taxon>Natronorubrum</taxon>
    </lineage>
</organism>
<keyword evidence="4" id="KW-1185">Reference proteome</keyword>
<dbReference type="EMBL" id="CP045488">
    <property type="protein sequence ID" value="QFU83294.1"/>
    <property type="molecule type" value="Genomic_DNA"/>
</dbReference>
<feature type="transmembrane region" description="Helical" evidence="1">
    <location>
        <begin position="165"/>
        <end position="183"/>
    </location>
</feature>
<dbReference type="AlphaFoldDB" id="A0A5P9P570"/>
<gene>
    <name evidence="3" type="ORF">GCU68_12495</name>
</gene>
<dbReference type="GeneID" id="42301877"/>
<name>A0A5P9P570_9EURY</name>
<evidence type="ECO:0000313" key="3">
    <source>
        <dbReference type="EMBL" id="QFU83294.1"/>
    </source>
</evidence>
<accession>A0A5P9P570</accession>
<keyword evidence="1" id="KW-0812">Transmembrane</keyword>
<keyword evidence="1" id="KW-0472">Membrane</keyword>
<dbReference type="InterPro" id="IPR058528">
    <property type="entry name" value="DUF8215"/>
</dbReference>
<feature type="transmembrane region" description="Helical" evidence="1">
    <location>
        <begin position="132"/>
        <end position="153"/>
    </location>
</feature>
<dbReference type="KEGG" id="nas:GCU68_12495"/>
<reference evidence="3 4" key="1">
    <citation type="journal article" date="2007" name="Int. J. Syst. Evol. Microbiol.">
        <title>Natronorubrum sulfidifaciens sp. nov., an extremely haloalkaliphilic archaeon isolated from Aiding salt lake in Xin-Jiang, China.</title>
        <authorList>
            <person name="Cui H.L."/>
            <person name="Tohty D."/>
            <person name="Liu H.C."/>
            <person name="Liu S.J."/>
            <person name="Oren A."/>
            <person name="Zhou P.J."/>
        </authorList>
    </citation>
    <scope>NUCLEOTIDE SEQUENCE [LARGE SCALE GENOMIC DNA]</scope>
    <source>
        <strain evidence="3 4">7-3</strain>
    </source>
</reference>
<evidence type="ECO:0000256" key="1">
    <source>
        <dbReference type="SAM" id="Phobius"/>
    </source>
</evidence>
<protein>
    <recommendedName>
        <fullName evidence="2">DUF8215 domain-containing protein</fullName>
    </recommendedName>
</protein>
<sequence length="208" mass="22052">MSPPSDSHGSERRRLRSTADRREHVIDSVVFYGLGQVLVLTTLWLWYVYQSPFRRGDVVLGTIVALSCLPLGIGLRRQRAAVGTVSWPKIDDVTLGIGDGYRRCLARGVLLSAIIGIAAYGAAAVGTVTTTALAPAAVALASVVAGVRVFPELVGLKRRARGRRIALYAIALAGGFYFGAPFASGVGFHSAYVLYPLLVALGVLDAIL</sequence>